<dbReference type="EMBL" id="QTJX01000006">
    <property type="protein sequence ID" value="RDY57909.1"/>
    <property type="molecule type" value="Genomic_DNA"/>
</dbReference>
<sequence>MDQSDSNLFDHYSIDDTFIVRIPFLPLGSEGPNPEWEPTLTGIGKLWSEIPFRSAVQHAAPGLSNEIERWLENNDPKKTDGLWYTLMKYHIRSRTRATPFGLFAGPALGRFADTTELCFQNIRGSVERSEIKLKCKRDSDGLGPNDEKTLWFPNPMLYSGKDCWRYWDFNESGKNPSLREVARTKALERLLERAQNGVTKPALVATLSNLGHSRALSNAYLQQLVDSKILLSETAPSVFHPHITVHEDESERNKMNIFINSYPQFQRAKLDHRLKHQLRDALKVSGLFSNGKQNSDYAEFTKAFHTLFGTEKVRLVDAMDGEYGLGYPIGQYRQGDNFIRPFGLAPKQNCNPPKYTPAQEWLWAQWKANPENDTIQLQDEDLKSFVPPDFGFGRSFFGLVEWVRWGEKTFCHPLSFGGASAAVLHARHGFGNVAFKKWTEQICNFEERGNNALSMEVAYLPPAKESLVTCRTMLRMHILHLNNGRRKDETNPISLDDLWLQYTEEGLVLIEGTSRRPVQPYLTTAHDHHRSPLALYRFLGDHQFGGKRRYAHFDWGPLPESTLRLPRVLYRDALVAKRQWHFAQESIDQLKAMIHCRNTFKTEWPKFCQHHDLPKKICWSLDDQRLVLDTKDLRLMQIFIKRHPGDRPLVFKEYLPPGGPVVRDTHGNAYASELQFSFLKKTTGDGK</sequence>
<dbReference type="RefSeq" id="WP_116185754.1">
    <property type="nucleotide sequence ID" value="NZ_QTJX01000006.1"/>
</dbReference>
<dbReference type="Pfam" id="PF04738">
    <property type="entry name" value="Lant_dehydr_N"/>
    <property type="match status" value="2"/>
</dbReference>
<evidence type="ECO:0000259" key="1">
    <source>
        <dbReference type="Pfam" id="PF04738"/>
    </source>
</evidence>
<gene>
    <name evidence="2" type="ORF">DX873_17330</name>
</gene>
<dbReference type="OrthoDB" id="1273722at2"/>
<reference evidence="2 3" key="1">
    <citation type="submission" date="2018-08" db="EMBL/GenBank/DDBJ databases">
        <title>Muricauda nanhaiensis sp. nov., isolated from seawater of the South China Sea.</title>
        <authorList>
            <person name="Dang Y."/>
        </authorList>
    </citation>
    <scope>NUCLEOTIDE SEQUENCE [LARGE SCALE GENOMIC DNA]</scope>
    <source>
        <strain evidence="2 3">SM1704</strain>
    </source>
</reference>
<comment type="caution">
    <text evidence="2">The sequence shown here is derived from an EMBL/GenBank/DDBJ whole genome shotgun (WGS) entry which is preliminary data.</text>
</comment>
<feature type="domain" description="Lantibiotic dehydratase N-terminal" evidence="1">
    <location>
        <begin position="52"/>
        <end position="241"/>
    </location>
</feature>
<dbReference type="Proteomes" id="UP000261828">
    <property type="component" value="Unassembled WGS sequence"/>
</dbReference>
<evidence type="ECO:0000313" key="2">
    <source>
        <dbReference type="EMBL" id="RDY57909.1"/>
    </source>
</evidence>
<name>A0A371JLN1_9FLAO</name>
<evidence type="ECO:0000313" key="3">
    <source>
        <dbReference type="Proteomes" id="UP000261828"/>
    </source>
</evidence>
<protein>
    <recommendedName>
        <fullName evidence="1">Lantibiotic dehydratase N-terminal domain-containing protein</fullName>
    </recommendedName>
</protein>
<feature type="domain" description="Lantibiotic dehydratase N-terminal" evidence="1">
    <location>
        <begin position="267"/>
        <end position="632"/>
    </location>
</feature>
<dbReference type="InterPro" id="IPR006827">
    <property type="entry name" value="Lant_deHydtase_N"/>
</dbReference>
<dbReference type="AlphaFoldDB" id="A0A371JLN1"/>
<keyword evidence="3" id="KW-1185">Reference proteome</keyword>
<organism evidence="2 3">
    <name type="scientific">Flagellimonas nanhaiensis</name>
    <dbReference type="NCBI Taxonomy" id="2292706"/>
    <lineage>
        <taxon>Bacteria</taxon>
        <taxon>Pseudomonadati</taxon>
        <taxon>Bacteroidota</taxon>
        <taxon>Flavobacteriia</taxon>
        <taxon>Flavobacteriales</taxon>
        <taxon>Flavobacteriaceae</taxon>
        <taxon>Flagellimonas</taxon>
    </lineage>
</organism>
<proteinExistence type="predicted"/>
<accession>A0A371JLN1</accession>